<dbReference type="Proteomes" id="UP000824469">
    <property type="component" value="Unassembled WGS sequence"/>
</dbReference>
<organism evidence="1 2">
    <name type="scientific">Taxus chinensis</name>
    <name type="common">Chinese yew</name>
    <name type="synonym">Taxus wallichiana var. chinensis</name>
    <dbReference type="NCBI Taxonomy" id="29808"/>
    <lineage>
        <taxon>Eukaryota</taxon>
        <taxon>Viridiplantae</taxon>
        <taxon>Streptophyta</taxon>
        <taxon>Embryophyta</taxon>
        <taxon>Tracheophyta</taxon>
        <taxon>Spermatophyta</taxon>
        <taxon>Pinopsida</taxon>
        <taxon>Pinidae</taxon>
        <taxon>Conifers II</taxon>
        <taxon>Cupressales</taxon>
        <taxon>Taxaceae</taxon>
        <taxon>Taxus</taxon>
    </lineage>
</organism>
<feature type="non-terminal residue" evidence="1">
    <location>
        <position position="1"/>
    </location>
</feature>
<sequence>GKPPKREGVKLINLEKPQSSKDVDLEEVVKTLAKVVKEISYKLAREEKGIGQGSQ</sequence>
<name>A0AA38LDK6_TAXCH</name>
<comment type="caution">
    <text evidence="1">The sequence shown here is derived from an EMBL/GenBank/DDBJ whole genome shotgun (WGS) entry which is preliminary data.</text>
</comment>
<keyword evidence="2" id="KW-1185">Reference proteome</keyword>
<dbReference type="AlphaFoldDB" id="A0AA38LDK6"/>
<protein>
    <submittedName>
        <fullName evidence="1">Uncharacterized protein</fullName>
    </submittedName>
</protein>
<proteinExistence type="predicted"/>
<feature type="non-terminal residue" evidence="1">
    <location>
        <position position="55"/>
    </location>
</feature>
<evidence type="ECO:0000313" key="2">
    <source>
        <dbReference type="Proteomes" id="UP000824469"/>
    </source>
</evidence>
<evidence type="ECO:0000313" key="1">
    <source>
        <dbReference type="EMBL" id="KAH9316912.1"/>
    </source>
</evidence>
<dbReference type="EMBL" id="JAHRHJ020000004">
    <property type="protein sequence ID" value="KAH9316912.1"/>
    <property type="molecule type" value="Genomic_DNA"/>
</dbReference>
<reference evidence="1 2" key="1">
    <citation type="journal article" date="2021" name="Nat. Plants">
        <title>The Taxus genome provides insights into paclitaxel biosynthesis.</title>
        <authorList>
            <person name="Xiong X."/>
            <person name="Gou J."/>
            <person name="Liao Q."/>
            <person name="Li Y."/>
            <person name="Zhou Q."/>
            <person name="Bi G."/>
            <person name="Li C."/>
            <person name="Du R."/>
            <person name="Wang X."/>
            <person name="Sun T."/>
            <person name="Guo L."/>
            <person name="Liang H."/>
            <person name="Lu P."/>
            <person name="Wu Y."/>
            <person name="Zhang Z."/>
            <person name="Ro D.K."/>
            <person name="Shang Y."/>
            <person name="Huang S."/>
            <person name="Yan J."/>
        </authorList>
    </citation>
    <scope>NUCLEOTIDE SEQUENCE [LARGE SCALE GENOMIC DNA]</scope>
    <source>
        <strain evidence="1">Ta-2019</strain>
    </source>
</reference>
<gene>
    <name evidence="1" type="ORF">KI387_018681</name>
</gene>
<accession>A0AA38LDK6</accession>